<name>A0A7X2TEN7_9FIRM</name>
<dbReference type="AlphaFoldDB" id="A0A7X2TEN7"/>
<accession>A0A7X2TEN7</accession>
<protein>
    <submittedName>
        <fullName evidence="1">DUF2620 family protein</fullName>
    </submittedName>
</protein>
<dbReference type="Proteomes" id="UP000461880">
    <property type="component" value="Unassembled WGS sequence"/>
</dbReference>
<organism evidence="1 2">
    <name type="scientific">Stecheria intestinalis</name>
    <dbReference type="NCBI Taxonomy" id="2606630"/>
    <lineage>
        <taxon>Bacteria</taxon>
        <taxon>Bacillati</taxon>
        <taxon>Bacillota</taxon>
        <taxon>Erysipelotrichia</taxon>
        <taxon>Erysipelotrichales</taxon>
        <taxon>Erysipelotrichaceae</taxon>
        <taxon>Stecheria</taxon>
    </lineage>
</organism>
<dbReference type="InterPro" id="IPR021238">
    <property type="entry name" value="DUF2620"/>
</dbReference>
<proteinExistence type="predicted"/>
<gene>
    <name evidence="1" type="ORF">FYJ51_02305</name>
</gene>
<sequence length="124" mass="13335">MKIECCGLSSKETANIIKQKFPEVEVLEDPDSIAARKVKKGEVDFYLGSCMTGGGGSLATAIAVLGYGNCLVVTRQGNMPKPEQIRHLIYAGNHKAFGYVQSHTEKVVPVIVQALVDKTSGKPE</sequence>
<comment type="caution">
    <text evidence="1">The sequence shown here is derived from an EMBL/GenBank/DDBJ whole genome shotgun (WGS) entry which is preliminary data.</text>
</comment>
<reference evidence="1 2" key="1">
    <citation type="submission" date="2019-08" db="EMBL/GenBank/DDBJ databases">
        <title>In-depth cultivation of the pig gut microbiome towards novel bacterial diversity and tailored functional studies.</title>
        <authorList>
            <person name="Wylensek D."/>
            <person name="Hitch T.C.A."/>
            <person name="Clavel T."/>
        </authorList>
    </citation>
    <scope>NUCLEOTIDE SEQUENCE [LARGE SCALE GENOMIC DNA]</scope>
    <source>
        <strain evidence="1 2">Oil+RF-744-GAM-WT-6</strain>
    </source>
</reference>
<dbReference type="EMBL" id="VUMN01000003">
    <property type="protein sequence ID" value="MSS57737.1"/>
    <property type="molecule type" value="Genomic_DNA"/>
</dbReference>
<keyword evidence="2" id="KW-1185">Reference proteome</keyword>
<dbReference type="RefSeq" id="WP_105303039.1">
    <property type="nucleotide sequence ID" value="NZ_JAQXPC010000087.1"/>
</dbReference>
<evidence type="ECO:0000313" key="2">
    <source>
        <dbReference type="Proteomes" id="UP000461880"/>
    </source>
</evidence>
<evidence type="ECO:0000313" key="1">
    <source>
        <dbReference type="EMBL" id="MSS57737.1"/>
    </source>
</evidence>
<dbReference type="Pfam" id="PF10941">
    <property type="entry name" value="DUF2620"/>
    <property type="match status" value="1"/>
</dbReference>